<dbReference type="AlphaFoldDB" id="X1V5S8"/>
<feature type="non-terminal residue" evidence="1">
    <location>
        <position position="247"/>
    </location>
</feature>
<dbReference type="SUPFAM" id="SSF50965">
    <property type="entry name" value="Galactose oxidase, central domain"/>
    <property type="match status" value="1"/>
</dbReference>
<dbReference type="EMBL" id="BARW01030919">
    <property type="protein sequence ID" value="GAJ11137.1"/>
    <property type="molecule type" value="Genomic_DNA"/>
</dbReference>
<reference evidence="1" key="1">
    <citation type="journal article" date="2014" name="Front. Microbiol.">
        <title>High frequency of phylogenetically diverse reductive dehalogenase-homologous genes in deep subseafloor sedimentary metagenomes.</title>
        <authorList>
            <person name="Kawai M."/>
            <person name="Futagami T."/>
            <person name="Toyoda A."/>
            <person name="Takaki Y."/>
            <person name="Nishi S."/>
            <person name="Hori S."/>
            <person name="Arai W."/>
            <person name="Tsubouchi T."/>
            <person name="Morono Y."/>
            <person name="Uchiyama I."/>
            <person name="Ito T."/>
            <person name="Fujiyama A."/>
            <person name="Inagaki F."/>
            <person name="Takami H."/>
        </authorList>
    </citation>
    <scope>NUCLEOTIDE SEQUENCE</scope>
    <source>
        <strain evidence="1">Expedition CK06-06</strain>
    </source>
</reference>
<dbReference type="Gene3D" id="2.120.10.80">
    <property type="entry name" value="Kelch-type beta propeller"/>
    <property type="match status" value="1"/>
</dbReference>
<gene>
    <name evidence="1" type="ORF">S12H4_49311</name>
</gene>
<dbReference type="InterPro" id="IPR011043">
    <property type="entry name" value="Gal_Oxase/kelch_b-propeller"/>
</dbReference>
<evidence type="ECO:0008006" key="2">
    <source>
        <dbReference type="Google" id="ProtNLM"/>
    </source>
</evidence>
<comment type="caution">
    <text evidence="1">The sequence shown here is derived from an EMBL/GenBank/DDBJ whole genome shotgun (WGS) entry which is preliminary data.</text>
</comment>
<sequence>ITRSFRANTWVLIHSEDNSGGKAFARLVLADNVDQLYLWGTGGKKPVRNVFLRYELESFAPKAPQWLPAFPESMRGKWTAEKFPPFRIYGQTGPDGLKYDEGPRLRVVGGYHYTNRIRWWDFDGIKRPSPIHTFNMACWDSKRNRVVYYSDGCTFALDPAANRWTDLEAKNHPATCRTVAWAGMCYDPLNDQILLFGGGLATNPAGGAPTWLYDCAENIWRRPKLKVEPPLRCNSPIVYDPAAQSMI</sequence>
<protein>
    <recommendedName>
        <fullName evidence="2">Galactose oxidase-like Early set domain-containing protein</fullName>
    </recommendedName>
</protein>
<dbReference type="InterPro" id="IPR015915">
    <property type="entry name" value="Kelch-typ_b-propeller"/>
</dbReference>
<feature type="non-terminal residue" evidence="1">
    <location>
        <position position="1"/>
    </location>
</feature>
<proteinExistence type="predicted"/>
<evidence type="ECO:0000313" key="1">
    <source>
        <dbReference type="EMBL" id="GAJ11137.1"/>
    </source>
</evidence>
<name>X1V5S8_9ZZZZ</name>
<accession>X1V5S8</accession>
<organism evidence="1">
    <name type="scientific">marine sediment metagenome</name>
    <dbReference type="NCBI Taxonomy" id="412755"/>
    <lineage>
        <taxon>unclassified sequences</taxon>
        <taxon>metagenomes</taxon>
        <taxon>ecological metagenomes</taxon>
    </lineage>
</organism>